<name>A0A412Y0D4_9BACE</name>
<dbReference type="Gene3D" id="3.90.550.20">
    <property type="match status" value="1"/>
</dbReference>
<dbReference type="RefSeq" id="WP_118422010.1">
    <property type="nucleotide sequence ID" value="NZ_QRZF01000013.1"/>
</dbReference>
<dbReference type="Pfam" id="PF04488">
    <property type="entry name" value="Gly_transf_sug"/>
    <property type="match status" value="1"/>
</dbReference>
<evidence type="ECO:0000256" key="1">
    <source>
        <dbReference type="ARBA" id="ARBA00022679"/>
    </source>
</evidence>
<proteinExistence type="predicted"/>
<dbReference type="InterPro" id="IPR029044">
    <property type="entry name" value="Nucleotide-diphossugar_trans"/>
</dbReference>
<evidence type="ECO:0000313" key="3">
    <source>
        <dbReference type="Proteomes" id="UP000283850"/>
    </source>
</evidence>
<dbReference type="InterPro" id="IPR007577">
    <property type="entry name" value="GlycoTrfase_DXD_sugar-bd_CS"/>
</dbReference>
<dbReference type="GO" id="GO:0000030">
    <property type="term" value="F:mannosyltransferase activity"/>
    <property type="evidence" value="ECO:0007669"/>
    <property type="project" value="TreeGrafter"/>
</dbReference>
<gene>
    <name evidence="2" type="ORF">DWW10_17480</name>
</gene>
<keyword evidence="1 2" id="KW-0808">Transferase</keyword>
<dbReference type="GO" id="GO:0016020">
    <property type="term" value="C:membrane"/>
    <property type="evidence" value="ECO:0007669"/>
    <property type="project" value="GOC"/>
</dbReference>
<evidence type="ECO:0000313" key="2">
    <source>
        <dbReference type="EMBL" id="RGV50993.1"/>
    </source>
</evidence>
<protein>
    <submittedName>
        <fullName evidence="2">Glycosyl transferase</fullName>
    </submittedName>
</protein>
<dbReference type="PANTHER" id="PTHR32385">
    <property type="entry name" value="MANNOSYL PHOSPHORYLINOSITOL CERAMIDE SYNTHASE"/>
    <property type="match status" value="1"/>
</dbReference>
<organism evidence="2 3">
    <name type="scientific">Bacteroides intestinalis</name>
    <dbReference type="NCBI Taxonomy" id="329854"/>
    <lineage>
        <taxon>Bacteria</taxon>
        <taxon>Pseudomonadati</taxon>
        <taxon>Bacteroidota</taxon>
        <taxon>Bacteroidia</taxon>
        <taxon>Bacteroidales</taxon>
        <taxon>Bacteroidaceae</taxon>
        <taxon>Bacteroides</taxon>
    </lineage>
</organism>
<sequence>MIPKIIHYCWFGGRILPDLAQKCIASWKEYLFDYEIKEWNEQNFDINNIPYVKEAYEAGKFAFVADYVRLYALYMEGGIYMDTDVEVVRNLDVFLHHSAFLGFESKTTISTGIIASEKGGIWVKEILEYYQERHFIKLDGKLDLTTNVVTITNYMCKCGLKQDNTYQDVLGLFTIYPQDYFSPKSCGRILSTKNTYCIHYFAGSWLPKKQMVINYIAAFVGPQITHILGKIRRFVFKKK</sequence>
<dbReference type="PANTHER" id="PTHR32385:SF15">
    <property type="entry name" value="INOSITOL PHOSPHOCERAMIDE MANNOSYLTRANSFERASE 1"/>
    <property type="match status" value="1"/>
</dbReference>
<accession>A0A412Y0D4</accession>
<dbReference type="EMBL" id="QRZF01000013">
    <property type="protein sequence ID" value="RGV50993.1"/>
    <property type="molecule type" value="Genomic_DNA"/>
</dbReference>
<dbReference type="SUPFAM" id="SSF53448">
    <property type="entry name" value="Nucleotide-diphospho-sugar transferases"/>
    <property type="match status" value="1"/>
</dbReference>
<dbReference type="InterPro" id="IPR051706">
    <property type="entry name" value="Glycosyltransferase_domain"/>
</dbReference>
<dbReference type="AlphaFoldDB" id="A0A412Y0D4"/>
<dbReference type="Proteomes" id="UP000283850">
    <property type="component" value="Unassembled WGS sequence"/>
</dbReference>
<dbReference type="GO" id="GO:0051999">
    <property type="term" value="P:mannosyl-inositol phosphorylceramide biosynthetic process"/>
    <property type="evidence" value="ECO:0007669"/>
    <property type="project" value="TreeGrafter"/>
</dbReference>
<comment type="caution">
    <text evidence="2">The sequence shown here is derived from an EMBL/GenBank/DDBJ whole genome shotgun (WGS) entry which is preliminary data.</text>
</comment>
<reference evidence="2 3" key="1">
    <citation type="submission" date="2018-08" db="EMBL/GenBank/DDBJ databases">
        <title>A genome reference for cultivated species of the human gut microbiota.</title>
        <authorList>
            <person name="Zou Y."/>
            <person name="Xue W."/>
            <person name="Luo G."/>
        </authorList>
    </citation>
    <scope>NUCLEOTIDE SEQUENCE [LARGE SCALE GENOMIC DNA]</scope>
    <source>
        <strain evidence="2 3">AF14-32</strain>
    </source>
</reference>